<dbReference type="Proteomes" id="UP000886824">
    <property type="component" value="Unassembled WGS sequence"/>
</dbReference>
<proteinExistence type="predicted"/>
<gene>
    <name evidence="3" type="ORF">H9826_07625</name>
</gene>
<protein>
    <recommendedName>
        <fullName evidence="5">NodB homology domain-containing protein</fullName>
    </recommendedName>
</protein>
<evidence type="ECO:0008006" key="5">
    <source>
        <dbReference type="Google" id="ProtNLM"/>
    </source>
</evidence>
<dbReference type="AlphaFoldDB" id="A0A9D2CEB4"/>
<keyword evidence="2" id="KW-0732">Signal</keyword>
<evidence type="ECO:0000313" key="3">
    <source>
        <dbReference type="EMBL" id="HIY73827.1"/>
    </source>
</evidence>
<evidence type="ECO:0000313" key="4">
    <source>
        <dbReference type="Proteomes" id="UP000886824"/>
    </source>
</evidence>
<evidence type="ECO:0000256" key="2">
    <source>
        <dbReference type="SAM" id="SignalP"/>
    </source>
</evidence>
<reference evidence="3" key="2">
    <citation type="submission" date="2021-04" db="EMBL/GenBank/DDBJ databases">
        <authorList>
            <person name="Gilroy R."/>
        </authorList>
    </citation>
    <scope>NUCLEOTIDE SEQUENCE</scope>
    <source>
        <strain evidence="3">CHK33-7979</strain>
    </source>
</reference>
<feature type="chain" id="PRO_5039679148" description="NodB homology domain-containing protein" evidence="2">
    <location>
        <begin position="24"/>
        <end position="398"/>
    </location>
</feature>
<reference evidence="3" key="1">
    <citation type="journal article" date="2021" name="PeerJ">
        <title>Extensive microbial diversity within the chicken gut microbiome revealed by metagenomics and culture.</title>
        <authorList>
            <person name="Gilroy R."/>
            <person name="Ravi A."/>
            <person name="Getino M."/>
            <person name="Pursley I."/>
            <person name="Horton D.L."/>
            <person name="Alikhan N.F."/>
            <person name="Baker D."/>
            <person name="Gharbi K."/>
            <person name="Hall N."/>
            <person name="Watson M."/>
            <person name="Adriaenssens E.M."/>
            <person name="Foster-Nyarko E."/>
            <person name="Jarju S."/>
            <person name="Secka A."/>
            <person name="Antonio M."/>
            <person name="Oren A."/>
            <person name="Chaudhuri R.R."/>
            <person name="La Ragione R."/>
            <person name="Hildebrand F."/>
            <person name="Pallen M.J."/>
        </authorList>
    </citation>
    <scope>NUCLEOTIDE SEQUENCE</scope>
    <source>
        <strain evidence="3">CHK33-7979</strain>
    </source>
</reference>
<comment type="caution">
    <text evidence="3">The sequence shown here is derived from an EMBL/GenBank/DDBJ whole genome shotgun (WGS) entry which is preliminary data.</text>
</comment>
<feature type="compositionally biased region" description="Pro residues" evidence="1">
    <location>
        <begin position="203"/>
        <end position="214"/>
    </location>
</feature>
<accession>A0A9D2CEB4</accession>
<name>A0A9D2CEB4_9FIRM</name>
<sequence>MWKRLLAGVCAAALLMVLIQGYAAGEEWDANVIFLALNDSVVPLSDSTMPINVGGTIYLPYFMLDANQNGGIRLGIINGGQDKVRNTLTLYNTKPKNLTFDLRTGVSYDYIPDGERQTPTAIIRNGQIYVSASSTCSYFGVKYIYSNIQFGDKSYPYIRIRTDNVALDDASFKSSANTTYLIQLQNYYRSVTGQGSDGTTPPSASPTPSAPSPTPETNQDRRGVRVYLAVRADTGESGSGILDQLRGYGWGCLLLVPAGQVAQRDDLIRQAVGDGHMVGIITDESDLGQAQRELEEANELLSHVALTNTRIVLAEDPVVAQGLERSGWLCWEEDIDGLPGERSSSTVYRQITSRLEDRESQARITLDDSGISASVLSRLLPDLREGAYSVRLAVESEF</sequence>
<organism evidence="3 4">
    <name type="scientific">Candidatus Intestinimonas merdavium</name>
    <dbReference type="NCBI Taxonomy" id="2838622"/>
    <lineage>
        <taxon>Bacteria</taxon>
        <taxon>Bacillati</taxon>
        <taxon>Bacillota</taxon>
        <taxon>Clostridia</taxon>
        <taxon>Eubacteriales</taxon>
        <taxon>Intestinimonas</taxon>
    </lineage>
</organism>
<feature type="region of interest" description="Disordered" evidence="1">
    <location>
        <begin position="192"/>
        <end position="223"/>
    </location>
</feature>
<evidence type="ECO:0000256" key="1">
    <source>
        <dbReference type="SAM" id="MobiDB-lite"/>
    </source>
</evidence>
<dbReference type="EMBL" id="DXCX01000079">
    <property type="protein sequence ID" value="HIY73827.1"/>
    <property type="molecule type" value="Genomic_DNA"/>
</dbReference>
<feature type="signal peptide" evidence="2">
    <location>
        <begin position="1"/>
        <end position="23"/>
    </location>
</feature>